<organism evidence="2 3">
    <name type="scientific">Novosphingobium pokkalii</name>
    <dbReference type="NCBI Taxonomy" id="1770194"/>
    <lineage>
        <taxon>Bacteria</taxon>
        <taxon>Pseudomonadati</taxon>
        <taxon>Pseudomonadota</taxon>
        <taxon>Alphaproteobacteria</taxon>
        <taxon>Sphingomonadales</taxon>
        <taxon>Sphingomonadaceae</taxon>
        <taxon>Novosphingobium</taxon>
    </lineage>
</organism>
<dbReference type="InterPro" id="IPR036291">
    <property type="entry name" value="NAD(P)-bd_dom_sf"/>
</dbReference>
<dbReference type="RefSeq" id="WP_191324371.1">
    <property type="nucleotide sequence ID" value="NZ_BMZP01000008.1"/>
</dbReference>
<dbReference type="InterPro" id="IPR002347">
    <property type="entry name" value="SDR_fam"/>
</dbReference>
<evidence type="ECO:0000313" key="3">
    <source>
        <dbReference type="Proteomes" id="UP001595683"/>
    </source>
</evidence>
<evidence type="ECO:0000313" key="2">
    <source>
        <dbReference type="EMBL" id="MFC3671666.1"/>
    </source>
</evidence>
<dbReference type="Gene3D" id="3.40.50.720">
    <property type="entry name" value="NAD(P)-binding Rossmann-like Domain"/>
    <property type="match status" value="1"/>
</dbReference>
<keyword evidence="3" id="KW-1185">Reference proteome</keyword>
<dbReference type="InterPro" id="IPR050259">
    <property type="entry name" value="SDR"/>
</dbReference>
<dbReference type="Pfam" id="PF13561">
    <property type="entry name" value="adh_short_C2"/>
    <property type="match status" value="1"/>
</dbReference>
<proteinExistence type="inferred from homology"/>
<sequence>MDLGITGRKAVVCASSKGLGLACATALAREGAQVWINGRDAGRLDEAAARILTETGARVNPVVGDLNTAEGRAAVLAACPDPDILVNNNHGPRPGKLEVLDEADFLAALHANMLSPLALIKAVVGGMRARKFGRIVNITSAQVLMPQADMGLSVSARAGLMAMAKVLQFDCVADNVTVNNLLPGPFDTDRLAALAQRYVEEDGITLDQAYARIGARGPAGRIGQPHEFGDACAFLCAAQAGYISGQCLTMDGGAYRGLF</sequence>
<dbReference type="EMBL" id="JBHRYE010000013">
    <property type="protein sequence ID" value="MFC3671666.1"/>
    <property type="molecule type" value="Genomic_DNA"/>
</dbReference>
<reference evidence="3" key="1">
    <citation type="journal article" date="2019" name="Int. J. Syst. Evol. Microbiol.">
        <title>The Global Catalogue of Microorganisms (GCM) 10K type strain sequencing project: providing services to taxonomists for standard genome sequencing and annotation.</title>
        <authorList>
            <consortium name="The Broad Institute Genomics Platform"/>
            <consortium name="The Broad Institute Genome Sequencing Center for Infectious Disease"/>
            <person name="Wu L."/>
            <person name="Ma J."/>
        </authorList>
    </citation>
    <scope>NUCLEOTIDE SEQUENCE [LARGE SCALE GENOMIC DNA]</scope>
    <source>
        <strain evidence="3">KCTC 42224</strain>
    </source>
</reference>
<gene>
    <name evidence="2" type="ORF">ACFOOT_09510</name>
</gene>
<comment type="caution">
    <text evidence="2">The sequence shown here is derived from an EMBL/GenBank/DDBJ whole genome shotgun (WGS) entry which is preliminary data.</text>
</comment>
<dbReference type="PRINTS" id="PR00081">
    <property type="entry name" value="GDHRDH"/>
</dbReference>
<protein>
    <submittedName>
        <fullName evidence="2">SDR family oxidoreductase</fullName>
    </submittedName>
</protein>
<dbReference type="SUPFAM" id="SSF51735">
    <property type="entry name" value="NAD(P)-binding Rossmann-fold domains"/>
    <property type="match status" value="1"/>
</dbReference>
<comment type="similarity">
    <text evidence="1">Belongs to the short-chain dehydrogenases/reductases (SDR) family.</text>
</comment>
<dbReference type="PANTHER" id="PTHR42879">
    <property type="entry name" value="3-OXOACYL-(ACYL-CARRIER-PROTEIN) REDUCTASE"/>
    <property type="match status" value="1"/>
</dbReference>
<dbReference type="PANTHER" id="PTHR42879:SF6">
    <property type="entry name" value="NADPH-DEPENDENT REDUCTASE BACG"/>
    <property type="match status" value="1"/>
</dbReference>
<accession>A0ABV7V2U4</accession>
<name>A0ABV7V2U4_9SPHN</name>
<evidence type="ECO:0000256" key="1">
    <source>
        <dbReference type="ARBA" id="ARBA00006484"/>
    </source>
</evidence>
<dbReference type="Proteomes" id="UP001595683">
    <property type="component" value="Unassembled WGS sequence"/>
</dbReference>